<comment type="caution">
    <text evidence="3">The sequence shown here is derived from an EMBL/GenBank/DDBJ whole genome shotgun (WGS) entry which is preliminary data.</text>
</comment>
<keyword evidence="4" id="KW-1185">Reference proteome</keyword>
<gene>
    <name evidence="3" type="ORF">EVAR_46186_1</name>
</gene>
<feature type="compositionally biased region" description="Polar residues" evidence="1">
    <location>
        <begin position="44"/>
        <end position="54"/>
    </location>
</feature>
<evidence type="ECO:0000256" key="1">
    <source>
        <dbReference type="SAM" id="MobiDB-lite"/>
    </source>
</evidence>
<proteinExistence type="predicted"/>
<dbReference type="EMBL" id="BGZK01000539">
    <property type="protein sequence ID" value="GBP49168.1"/>
    <property type="molecule type" value="Genomic_DNA"/>
</dbReference>
<dbReference type="InterPro" id="IPR036397">
    <property type="entry name" value="RNaseH_sf"/>
</dbReference>
<dbReference type="STRING" id="151549.A0A4C1WCQ1"/>
<feature type="transmembrane region" description="Helical" evidence="2">
    <location>
        <begin position="880"/>
        <end position="902"/>
    </location>
</feature>
<keyword evidence="2" id="KW-1133">Transmembrane helix</keyword>
<keyword evidence="2" id="KW-0812">Transmembrane</keyword>
<dbReference type="GO" id="GO:0003676">
    <property type="term" value="F:nucleic acid binding"/>
    <property type="evidence" value="ECO:0007669"/>
    <property type="project" value="InterPro"/>
</dbReference>
<dbReference type="Gene3D" id="3.30.420.10">
    <property type="entry name" value="Ribonuclease H-like superfamily/Ribonuclease H"/>
    <property type="match status" value="1"/>
</dbReference>
<sequence length="977" mass="112041">MEDWFEHKINKAFGDFDREFDHLSLIEDSQQFKPNMDSDKVTMHQESNVNNSSTKSERGLYYHSNEKLRDQDKRKSINTSPEKENTKQDGCPAHYARSVREYLDEEFPGRWIGRSGPISWPGRSPDLNPLYFFYWGAVKEKVYSKAIESEFEPRQRIAEAAELVNNGRFARKTARSLLKRCRESTPYDISPLKELLKRSYGSSLSELLQKKNLSLADLLSGKKSAIQALQTETLPHLDENIKTIEKDDSRTNSVIIEKENEKIEEKTKNFLIDNESRGTEPQQKFHTRNASSSIDHSSKQGSKMMYDNTNNGEKYQSINLPITTVSSDYIKSENIFNMTGRRRLLPGIRKRPKLRIPMRNNTTTKHYMKQIQSTPAIQIKSTSTMTPIKDTENTIETDVKYSEEKISTTNKRNSDNDDEPTTIETTTLETTLDYTSTQSNFGIPSQIPVTTTKTGKKTNIAPIEIGSTTEMAEHNNMSKIPRTETRPRLIITNSELRKQILNNRLKRKKLIQKDSSDDHEDETMKSKNIGNRFGSASELITRTEKPHIQITTKIKSYIEATETSEDLTTTHETNTQADENLITEYTTINSEINTSESPILLTTEDTAKKEIEEILEDLNTRKRLSKILAERNMTFKELVAHRERGSSRVHLADIFHNTSHELSPLKSFLSKSSIEPISKEIYPLRVLLEANLHDTPIQTDTLKTYHDQLPNIPIVMNFGNNVNENGEKSGMVPTMNKFHNHSPIDKHGLKQDSEGGTYFTSVMSVNVTHDAREGRKLNENSALDNLKKIISTMQKDFMNKTRNFKETHKNAPLEQDRDGDGLIILEDLQHLDEFGKEVIQPNKNFEVNRHGKNSELDLHHYNPDSNYRFPEKNSSKAKSVTVVTSAVVALLMILFLLTYIGCKWQQKRNLLKEKDNFNLGKINMPVFENRKSAKNSSTRSISPMLSTSNIYNMNTIGTINGKESPEYMWDSLRKPFQ</sequence>
<evidence type="ECO:0000256" key="2">
    <source>
        <dbReference type="SAM" id="Phobius"/>
    </source>
</evidence>
<name>A0A4C1WCQ1_EUMVA</name>
<feature type="region of interest" description="Disordered" evidence="1">
    <location>
        <begin position="277"/>
        <end position="301"/>
    </location>
</feature>
<accession>A0A4C1WCQ1</accession>
<dbReference type="Proteomes" id="UP000299102">
    <property type="component" value="Unassembled WGS sequence"/>
</dbReference>
<feature type="region of interest" description="Disordered" evidence="1">
    <location>
        <begin position="31"/>
        <end position="91"/>
    </location>
</feature>
<evidence type="ECO:0000313" key="4">
    <source>
        <dbReference type="Proteomes" id="UP000299102"/>
    </source>
</evidence>
<dbReference type="PANTHER" id="PTHR47326:SF1">
    <property type="entry name" value="HTH PSQ-TYPE DOMAIN-CONTAINING PROTEIN"/>
    <property type="match status" value="1"/>
</dbReference>
<protein>
    <submittedName>
        <fullName evidence="3">Uncharacterized protein</fullName>
    </submittedName>
</protein>
<feature type="compositionally biased region" description="Basic and acidic residues" evidence="1">
    <location>
        <begin position="55"/>
        <end position="87"/>
    </location>
</feature>
<organism evidence="3 4">
    <name type="scientific">Eumeta variegata</name>
    <name type="common">Bagworm moth</name>
    <name type="synonym">Eumeta japonica</name>
    <dbReference type="NCBI Taxonomy" id="151549"/>
    <lineage>
        <taxon>Eukaryota</taxon>
        <taxon>Metazoa</taxon>
        <taxon>Ecdysozoa</taxon>
        <taxon>Arthropoda</taxon>
        <taxon>Hexapoda</taxon>
        <taxon>Insecta</taxon>
        <taxon>Pterygota</taxon>
        <taxon>Neoptera</taxon>
        <taxon>Endopterygota</taxon>
        <taxon>Lepidoptera</taxon>
        <taxon>Glossata</taxon>
        <taxon>Ditrysia</taxon>
        <taxon>Tineoidea</taxon>
        <taxon>Psychidae</taxon>
        <taxon>Oiketicinae</taxon>
        <taxon>Eumeta</taxon>
    </lineage>
</organism>
<dbReference type="OrthoDB" id="6364622at2759"/>
<feature type="compositionally biased region" description="Polar residues" evidence="1">
    <location>
        <begin position="279"/>
        <end position="301"/>
    </location>
</feature>
<dbReference type="PANTHER" id="PTHR47326">
    <property type="entry name" value="TRANSPOSABLE ELEMENT TC3 TRANSPOSASE-LIKE PROTEIN"/>
    <property type="match status" value="1"/>
</dbReference>
<keyword evidence="2" id="KW-0472">Membrane</keyword>
<evidence type="ECO:0000313" key="3">
    <source>
        <dbReference type="EMBL" id="GBP49168.1"/>
    </source>
</evidence>
<reference evidence="3 4" key="1">
    <citation type="journal article" date="2019" name="Commun. Biol.">
        <title>The bagworm genome reveals a unique fibroin gene that provides high tensile strength.</title>
        <authorList>
            <person name="Kono N."/>
            <person name="Nakamura H."/>
            <person name="Ohtoshi R."/>
            <person name="Tomita M."/>
            <person name="Numata K."/>
            <person name="Arakawa K."/>
        </authorList>
    </citation>
    <scope>NUCLEOTIDE SEQUENCE [LARGE SCALE GENOMIC DNA]</scope>
</reference>
<dbReference type="AlphaFoldDB" id="A0A4C1WCQ1"/>